<accession>A0A7J7IRX5</accession>
<evidence type="ECO:0000313" key="1">
    <source>
        <dbReference type="EMBL" id="KAF6016699.1"/>
    </source>
</evidence>
<proteinExistence type="predicted"/>
<dbReference type="AlphaFoldDB" id="A0A7J7IRX5"/>
<gene>
    <name evidence="1" type="ORF">EB796_024985</name>
</gene>
<sequence length="158" mass="17504">MQTQNSFVALQCSLASFKLPTLSQDLPVFTKFQVEETCVEEGENITISCSLSYPVNDLIKIRRIFLLKENLTFLALGSNKIHFNLTVLENESHFQAVIPKVDKDWLNKKYYCQAASHPQVVSGAMYVSGGPCAKVAETNSIVHEVPKESNLSVAIAVP</sequence>
<dbReference type="Proteomes" id="UP000593567">
    <property type="component" value="Unassembled WGS sequence"/>
</dbReference>
<keyword evidence="2" id="KW-1185">Reference proteome</keyword>
<evidence type="ECO:0000313" key="2">
    <source>
        <dbReference type="Proteomes" id="UP000593567"/>
    </source>
</evidence>
<comment type="caution">
    <text evidence="1">The sequence shown here is derived from an EMBL/GenBank/DDBJ whole genome shotgun (WGS) entry which is preliminary data.</text>
</comment>
<protein>
    <submittedName>
        <fullName evidence="1">Uncharacterized protein</fullName>
    </submittedName>
</protein>
<name>A0A7J7IRX5_BUGNE</name>
<dbReference type="EMBL" id="VXIV02003486">
    <property type="protein sequence ID" value="KAF6016699.1"/>
    <property type="molecule type" value="Genomic_DNA"/>
</dbReference>
<organism evidence="1 2">
    <name type="scientific">Bugula neritina</name>
    <name type="common">Brown bryozoan</name>
    <name type="synonym">Sertularia neritina</name>
    <dbReference type="NCBI Taxonomy" id="10212"/>
    <lineage>
        <taxon>Eukaryota</taxon>
        <taxon>Metazoa</taxon>
        <taxon>Spiralia</taxon>
        <taxon>Lophotrochozoa</taxon>
        <taxon>Bryozoa</taxon>
        <taxon>Gymnolaemata</taxon>
        <taxon>Cheilostomatida</taxon>
        <taxon>Flustrina</taxon>
        <taxon>Buguloidea</taxon>
        <taxon>Bugulidae</taxon>
        <taxon>Bugula</taxon>
    </lineage>
</organism>
<reference evidence="1" key="1">
    <citation type="submission" date="2020-06" db="EMBL/GenBank/DDBJ databases">
        <title>Draft genome of Bugula neritina, a colonial animal packing powerful symbionts and potential medicines.</title>
        <authorList>
            <person name="Rayko M."/>
        </authorList>
    </citation>
    <scope>NUCLEOTIDE SEQUENCE [LARGE SCALE GENOMIC DNA]</scope>
    <source>
        <strain evidence="1">Kwan_BN1</strain>
    </source>
</reference>